<comment type="caution">
    <text evidence="1">The sequence shown here is derived from an EMBL/GenBank/DDBJ whole genome shotgun (WGS) entry which is preliminary data.</text>
</comment>
<protein>
    <submittedName>
        <fullName evidence="1">Uncharacterized protein</fullName>
    </submittedName>
</protein>
<dbReference type="AlphaFoldDB" id="A0A420PTK0"/>
<dbReference type="VEuPathDB" id="FungiDB:FOMG_13301"/>
<evidence type="ECO:0000313" key="2">
    <source>
        <dbReference type="Proteomes" id="UP000285860"/>
    </source>
</evidence>
<reference evidence="1 2" key="1">
    <citation type="journal article" date="2018" name="Sci. Rep.">
        <title>Characterisation of pathogen-specific regions and novel effector candidates in Fusarium oxysporum f. sp. cepae.</title>
        <authorList>
            <person name="Armitage A.D."/>
            <person name="Taylor A."/>
            <person name="Sobczyk M.K."/>
            <person name="Baxter L."/>
            <person name="Greenfield B.P."/>
            <person name="Bates H.J."/>
            <person name="Wilson F."/>
            <person name="Jackson A.C."/>
            <person name="Ott S."/>
            <person name="Harrison R.J."/>
            <person name="Clarkson J.P."/>
        </authorList>
    </citation>
    <scope>NUCLEOTIDE SEQUENCE [LARGE SCALE GENOMIC DNA]</scope>
    <source>
        <strain evidence="1 2">Fo_A28</strain>
    </source>
</reference>
<dbReference type="VEuPathDB" id="FungiDB:FOXG_16960"/>
<accession>A0A420PTK0</accession>
<dbReference type="Proteomes" id="UP000285860">
    <property type="component" value="Unassembled WGS sequence"/>
</dbReference>
<name>A0A420PTK0_FUSOX</name>
<evidence type="ECO:0000313" key="1">
    <source>
        <dbReference type="EMBL" id="RKK95870.1"/>
    </source>
</evidence>
<organism evidence="1 2">
    <name type="scientific">Fusarium oxysporum</name>
    <name type="common">Fusarium vascular wilt</name>
    <dbReference type="NCBI Taxonomy" id="5507"/>
    <lineage>
        <taxon>Eukaryota</taxon>
        <taxon>Fungi</taxon>
        <taxon>Dikarya</taxon>
        <taxon>Ascomycota</taxon>
        <taxon>Pezizomycotina</taxon>
        <taxon>Sordariomycetes</taxon>
        <taxon>Hypocreomycetidae</taxon>
        <taxon>Hypocreales</taxon>
        <taxon>Nectriaceae</taxon>
        <taxon>Fusarium</taxon>
        <taxon>Fusarium oxysporum species complex</taxon>
    </lineage>
</organism>
<sequence>MGCQRNYSFRRCIAQSCLVDVEWYGVDMHQCIRSSTIAPLDIGRLSAGKESDVGPQDCLVLARLVELPSDNHLGMVLQVLSHARQVVDDLDAKVLKLFSNAYDEAESNRGVIRAGAQNGFLLGIDAQLATKLQSNVHTSGEAIYHVDAINPGVG</sequence>
<gene>
    <name evidence="1" type="ORF">BFJ68_g14606</name>
</gene>
<dbReference type="EMBL" id="MRCY01000127">
    <property type="protein sequence ID" value="RKK95870.1"/>
    <property type="molecule type" value="Genomic_DNA"/>
</dbReference>
<proteinExistence type="predicted"/>